<dbReference type="Proteomes" id="UP000244069">
    <property type="component" value="Unassembled WGS sequence"/>
</dbReference>
<sequence>MRFIDATDAANLTAAPFQTRKAAFNREAQTLYLRFGKRVFDL</sequence>
<proteinExistence type="predicted"/>
<organism evidence="1 2">
    <name type="scientific">Allosediminivita pacifica</name>
    <dbReference type="NCBI Taxonomy" id="1267769"/>
    <lineage>
        <taxon>Bacteria</taxon>
        <taxon>Pseudomonadati</taxon>
        <taxon>Pseudomonadota</taxon>
        <taxon>Alphaproteobacteria</taxon>
        <taxon>Rhodobacterales</taxon>
        <taxon>Paracoccaceae</taxon>
        <taxon>Allosediminivita</taxon>
    </lineage>
</organism>
<dbReference type="AlphaFoldDB" id="A0A2T6A1E6"/>
<accession>A0A2T6A1E6</accession>
<gene>
    <name evidence="1" type="ORF">C8N44_14913</name>
</gene>
<dbReference type="EMBL" id="QBKN01000049">
    <property type="protein sequence ID" value="PTX37636.1"/>
    <property type="molecule type" value="Genomic_DNA"/>
</dbReference>
<comment type="caution">
    <text evidence="1">The sequence shown here is derived from an EMBL/GenBank/DDBJ whole genome shotgun (WGS) entry which is preliminary data.</text>
</comment>
<evidence type="ECO:0000313" key="1">
    <source>
        <dbReference type="EMBL" id="PTX37636.1"/>
    </source>
</evidence>
<feature type="non-terminal residue" evidence="1">
    <location>
        <position position="42"/>
    </location>
</feature>
<keyword evidence="2" id="KW-1185">Reference proteome</keyword>
<reference evidence="1 2" key="1">
    <citation type="submission" date="2018-04" db="EMBL/GenBank/DDBJ databases">
        <title>Genomic Encyclopedia of Archaeal and Bacterial Type Strains, Phase II (KMG-II): from individual species to whole genera.</title>
        <authorList>
            <person name="Goeker M."/>
        </authorList>
    </citation>
    <scope>NUCLEOTIDE SEQUENCE [LARGE SCALE GENOMIC DNA]</scope>
    <source>
        <strain evidence="1 2">DSM 29329</strain>
    </source>
</reference>
<protein>
    <submittedName>
        <fullName evidence="1">Uncharacterized protein</fullName>
    </submittedName>
</protein>
<name>A0A2T6A1E6_9RHOB</name>
<evidence type="ECO:0000313" key="2">
    <source>
        <dbReference type="Proteomes" id="UP000244069"/>
    </source>
</evidence>